<feature type="region of interest" description="Disordered" evidence="7">
    <location>
        <begin position="98"/>
        <end position="153"/>
    </location>
</feature>
<dbReference type="GO" id="GO:0005524">
    <property type="term" value="F:ATP binding"/>
    <property type="evidence" value="ECO:0007669"/>
    <property type="project" value="UniProtKB-KW"/>
</dbReference>
<evidence type="ECO:0000256" key="7">
    <source>
        <dbReference type="SAM" id="MobiDB-lite"/>
    </source>
</evidence>
<accession>A0A183AZP7</accession>
<evidence type="ECO:0000256" key="8">
    <source>
        <dbReference type="SAM" id="Phobius"/>
    </source>
</evidence>
<keyword evidence="1" id="KW-0813">Transport</keyword>
<evidence type="ECO:0000256" key="5">
    <source>
        <dbReference type="ARBA" id="ARBA00022989"/>
    </source>
</evidence>
<keyword evidence="2 8" id="KW-0812">Transmembrane</keyword>
<dbReference type="GO" id="GO:0140359">
    <property type="term" value="F:ABC-type transporter activity"/>
    <property type="evidence" value="ECO:0007669"/>
    <property type="project" value="InterPro"/>
</dbReference>
<dbReference type="InterPro" id="IPR036640">
    <property type="entry name" value="ABC1_TM_sf"/>
</dbReference>
<protein>
    <submittedName>
        <fullName evidence="10">ABC transmembrane type-1 domain-containing protein</fullName>
    </submittedName>
</protein>
<feature type="domain" description="ABC transmembrane type-1" evidence="9">
    <location>
        <begin position="339"/>
        <end position="424"/>
    </location>
</feature>
<keyword evidence="4" id="KW-0067">ATP-binding</keyword>
<reference evidence="10" key="1">
    <citation type="submission" date="2016-06" db="UniProtKB">
        <authorList>
            <consortium name="WormBaseParasite"/>
        </authorList>
    </citation>
    <scope>IDENTIFICATION</scope>
</reference>
<dbReference type="Gene3D" id="1.20.1560.10">
    <property type="entry name" value="ABC transporter type 1, transmembrane domain"/>
    <property type="match status" value="1"/>
</dbReference>
<keyword evidence="5 8" id="KW-1133">Transmembrane helix</keyword>
<evidence type="ECO:0000256" key="4">
    <source>
        <dbReference type="ARBA" id="ARBA00022840"/>
    </source>
</evidence>
<evidence type="ECO:0000256" key="3">
    <source>
        <dbReference type="ARBA" id="ARBA00022741"/>
    </source>
</evidence>
<keyword evidence="6 8" id="KW-0472">Membrane</keyword>
<dbReference type="InterPro" id="IPR050173">
    <property type="entry name" value="ABC_transporter_C-like"/>
</dbReference>
<dbReference type="GO" id="GO:0016020">
    <property type="term" value="C:membrane"/>
    <property type="evidence" value="ECO:0007669"/>
    <property type="project" value="InterPro"/>
</dbReference>
<dbReference type="WBParaSite" id="ECPE_0001246801-mRNA-1">
    <property type="protein sequence ID" value="ECPE_0001246801-mRNA-1"/>
    <property type="gene ID" value="ECPE_0001246801"/>
</dbReference>
<feature type="compositionally biased region" description="Polar residues" evidence="7">
    <location>
        <begin position="119"/>
        <end position="135"/>
    </location>
</feature>
<sequence length="424" mass="47241">LELKDLWQLDKQHSAETISEKFFPNVDRYLLPTKTINLYMEKRRVSLLNTAVNGANENFHQASLSDRRRSTQSALGVGKPIDGHQMYISGLTAEKTNDFNKKRRASEGNGLRNDHSDSENITLTEQITEDSQSLKLSKHHQPEPHSTDEQGKGLIHQESTSVPENELPFVDENLAHQTNATESSAKKPTGILVATSDSELKSSKQPCLTSATPEKLVETDVLKDVEVEIRGGRHRSFKSKRDGCSRCGHCVRCLCCVRRPARSGILRALLATFWRPLLWSSLLKLSHDILVFANPNLLNRCSSTWFRPRIPASSSLHCKHSVVKGCLPEGVLSKDPLSLRLSNSARRDSTTGQIMNLISSDAQHFVQLLPFLNIIWSGPFQIIVAIVFLWRELGPSVLAGVGVLLLLLPLNAVSARVSKKLQVR</sequence>
<name>A0A183AZP7_9TREM</name>
<organism evidence="10">
    <name type="scientific">Echinostoma caproni</name>
    <dbReference type="NCBI Taxonomy" id="27848"/>
    <lineage>
        <taxon>Eukaryota</taxon>
        <taxon>Metazoa</taxon>
        <taxon>Spiralia</taxon>
        <taxon>Lophotrochozoa</taxon>
        <taxon>Platyhelminthes</taxon>
        <taxon>Trematoda</taxon>
        <taxon>Digenea</taxon>
        <taxon>Plagiorchiida</taxon>
        <taxon>Echinostomata</taxon>
        <taxon>Echinostomatoidea</taxon>
        <taxon>Echinostomatidae</taxon>
        <taxon>Echinostoma</taxon>
    </lineage>
</organism>
<evidence type="ECO:0000256" key="6">
    <source>
        <dbReference type="ARBA" id="ARBA00023136"/>
    </source>
</evidence>
<dbReference type="PANTHER" id="PTHR24223">
    <property type="entry name" value="ATP-BINDING CASSETTE SUB-FAMILY C"/>
    <property type="match status" value="1"/>
</dbReference>
<feature type="transmembrane region" description="Helical" evidence="8">
    <location>
        <begin position="396"/>
        <end position="415"/>
    </location>
</feature>
<evidence type="ECO:0000256" key="2">
    <source>
        <dbReference type="ARBA" id="ARBA00022692"/>
    </source>
</evidence>
<dbReference type="PROSITE" id="PS50929">
    <property type="entry name" value="ABC_TM1F"/>
    <property type="match status" value="1"/>
</dbReference>
<keyword evidence="3" id="KW-0547">Nucleotide-binding</keyword>
<dbReference type="SUPFAM" id="SSF90123">
    <property type="entry name" value="ABC transporter transmembrane region"/>
    <property type="match status" value="1"/>
</dbReference>
<evidence type="ECO:0000256" key="1">
    <source>
        <dbReference type="ARBA" id="ARBA00022448"/>
    </source>
</evidence>
<dbReference type="Pfam" id="PF00664">
    <property type="entry name" value="ABC_membrane"/>
    <property type="match status" value="1"/>
</dbReference>
<evidence type="ECO:0000259" key="9">
    <source>
        <dbReference type="PROSITE" id="PS50929"/>
    </source>
</evidence>
<dbReference type="AlphaFoldDB" id="A0A183AZP7"/>
<proteinExistence type="predicted"/>
<evidence type="ECO:0000313" key="10">
    <source>
        <dbReference type="WBParaSite" id="ECPE_0001246801-mRNA-1"/>
    </source>
</evidence>
<feature type="compositionally biased region" description="Basic and acidic residues" evidence="7">
    <location>
        <begin position="140"/>
        <end position="151"/>
    </location>
</feature>
<dbReference type="InterPro" id="IPR011527">
    <property type="entry name" value="ABC1_TM_dom"/>
</dbReference>